<keyword evidence="1" id="KW-0732">Signal</keyword>
<dbReference type="InterPro" id="IPR041324">
    <property type="entry name" value="AgI/II_N"/>
</dbReference>
<evidence type="ECO:0000259" key="2">
    <source>
        <dbReference type="Pfam" id="PF18652"/>
    </source>
</evidence>
<feature type="chain" id="PRO_5047238354" description="Antigen I/II N-terminal domain-containing protein" evidence="1">
    <location>
        <begin position="18"/>
        <end position="200"/>
    </location>
</feature>
<gene>
    <name evidence="3" type="ORF">BACCIP111883_01121</name>
</gene>
<protein>
    <recommendedName>
        <fullName evidence="2">Antigen I/II N-terminal domain-containing protein</fullName>
    </recommendedName>
</protein>
<feature type="domain" description="Antigen I/II N-terminal" evidence="2">
    <location>
        <begin position="61"/>
        <end position="148"/>
    </location>
</feature>
<dbReference type="Pfam" id="PF18652">
    <property type="entry name" value="Adhesin_P1_N"/>
    <property type="match status" value="1"/>
</dbReference>
<proteinExistence type="predicted"/>
<comment type="caution">
    <text evidence="3">The sequence shown here is derived from an EMBL/GenBank/DDBJ whole genome shotgun (WGS) entry which is preliminary data.</text>
</comment>
<name>A0ABM8YKT5_9BACI</name>
<dbReference type="EMBL" id="CAKJTJ010000004">
    <property type="protein sequence ID" value="CAG9620353.1"/>
    <property type="molecule type" value="Genomic_DNA"/>
</dbReference>
<organism evidence="3 4">
    <name type="scientific">Sutcliffiella rhizosphaerae</name>
    <dbReference type="NCBI Taxonomy" id="2880967"/>
    <lineage>
        <taxon>Bacteria</taxon>
        <taxon>Bacillati</taxon>
        <taxon>Bacillota</taxon>
        <taxon>Bacilli</taxon>
        <taxon>Bacillales</taxon>
        <taxon>Bacillaceae</taxon>
        <taxon>Sutcliffiella</taxon>
    </lineage>
</organism>
<dbReference type="RefSeq" id="WP_230500288.1">
    <property type="nucleotide sequence ID" value="NZ_CAKJTJ010000004.1"/>
</dbReference>
<dbReference type="Proteomes" id="UP000789833">
    <property type="component" value="Unassembled WGS sequence"/>
</dbReference>
<evidence type="ECO:0000256" key="1">
    <source>
        <dbReference type="SAM" id="SignalP"/>
    </source>
</evidence>
<feature type="signal peptide" evidence="1">
    <location>
        <begin position="1"/>
        <end position="17"/>
    </location>
</feature>
<dbReference type="PROSITE" id="PS51257">
    <property type="entry name" value="PROKAR_LIPOPROTEIN"/>
    <property type="match status" value="1"/>
</dbReference>
<accession>A0ABM8YKT5</accession>
<evidence type="ECO:0000313" key="4">
    <source>
        <dbReference type="Proteomes" id="UP000789833"/>
    </source>
</evidence>
<keyword evidence="4" id="KW-1185">Reference proteome</keyword>
<evidence type="ECO:0000313" key="3">
    <source>
        <dbReference type="EMBL" id="CAG9620353.1"/>
    </source>
</evidence>
<reference evidence="3 4" key="1">
    <citation type="submission" date="2021-10" db="EMBL/GenBank/DDBJ databases">
        <authorList>
            <person name="Criscuolo A."/>
        </authorList>
    </citation>
    <scope>NUCLEOTIDE SEQUENCE [LARGE SCALE GENOMIC DNA]</scope>
    <source>
        <strain evidence="4">CIP 111883</strain>
    </source>
</reference>
<sequence length="200" mass="22256">MSKLWMLMILTGMLVLAGCSSNSEKEVTAEEKEAKDNTEESASVDEGLLDVEVTIPSEMLEEADLDAVVAEVEAEGIEVTKNEDGSLTYKMSKSQHQEMMTEMEQAIKESIEEIKTSGDYVSIKDIKHSNSYNEFTIVVDKAAFEDSMDGFVTIGLGTLGMAYQTYDGVAPDKNKVQLYYEDEETNEVFDEFLFPDGFAE</sequence>